<dbReference type="GO" id="GO:0030245">
    <property type="term" value="P:cellulose catabolic process"/>
    <property type="evidence" value="ECO:0007669"/>
    <property type="project" value="UniProtKB-KW"/>
</dbReference>
<keyword evidence="4 11" id="KW-0378">Hydrolase</keyword>
<proteinExistence type="inferred from homology"/>
<dbReference type="PROSITE" id="PS00653">
    <property type="entry name" value="GLYCOSYL_HYDROL_F1_2"/>
    <property type="match status" value="1"/>
</dbReference>
<reference evidence="13 14" key="1">
    <citation type="submission" date="2018-10" db="EMBL/GenBank/DDBJ databases">
        <title>Relationship between Morphology and Antimicrobial Activity in Streptomyces.</title>
        <authorList>
            <person name="Kang H.J."/>
            <person name="Kim S.B."/>
        </authorList>
    </citation>
    <scope>NUCLEOTIDE SEQUENCE [LARGE SCALE GENOMIC DNA]</scope>
    <source>
        <strain evidence="13 14">BH38</strain>
    </source>
</reference>
<feature type="binding site" evidence="10">
    <location>
        <begin position="439"/>
        <end position="440"/>
    </location>
    <ligand>
        <name>substrate</name>
    </ligand>
</feature>
<evidence type="ECO:0000256" key="5">
    <source>
        <dbReference type="ARBA" id="ARBA00023001"/>
    </source>
</evidence>
<dbReference type="InterPro" id="IPR001360">
    <property type="entry name" value="Glyco_hydro_1"/>
</dbReference>
<dbReference type="GO" id="GO:0005829">
    <property type="term" value="C:cytosol"/>
    <property type="evidence" value="ECO:0007669"/>
    <property type="project" value="TreeGrafter"/>
</dbReference>
<dbReference type="PANTHER" id="PTHR10353">
    <property type="entry name" value="GLYCOSYL HYDROLASE"/>
    <property type="match status" value="1"/>
</dbReference>
<dbReference type="NCBIfam" id="TIGR03356">
    <property type="entry name" value="BGL"/>
    <property type="match status" value="1"/>
</dbReference>
<feature type="region of interest" description="Disordered" evidence="12">
    <location>
        <begin position="478"/>
        <end position="498"/>
    </location>
</feature>
<evidence type="ECO:0000256" key="12">
    <source>
        <dbReference type="SAM" id="MobiDB-lite"/>
    </source>
</evidence>
<dbReference type="InterPro" id="IPR017853">
    <property type="entry name" value="GH"/>
</dbReference>
<accession>A0A387HHH3</accession>
<evidence type="ECO:0000256" key="9">
    <source>
        <dbReference type="PIRSR" id="PIRSR617736-1"/>
    </source>
</evidence>
<dbReference type="FunFam" id="3.20.20.80:FF:000004">
    <property type="entry name" value="Beta-glucosidase 6-phospho-beta-glucosidase"/>
    <property type="match status" value="1"/>
</dbReference>
<feature type="binding site" evidence="10">
    <location>
        <position position="312"/>
    </location>
    <ligand>
        <name>substrate</name>
    </ligand>
</feature>
<feature type="binding site" evidence="10">
    <location>
        <position position="432"/>
    </location>
    <ligand>
        <name>substrate</name>
    </ligand>
</feature>
<feature type="binding site" evidence="10">
    <location>
        <position position="43"/>
    </location>
    <ligand>
        <name>substrate</name>
    </ligand>
</feature>
<dbReference type="InterPro" id="IPR017736">
    <property type="entry name" value="Glyco_hydro_1_beta-glucosidase"/>
</dbReference>
<evidence type="ECO:0000256" key="1">
    <source>
        <dbReference type="ARBA" id="ARBA00000448"/>
    </source>
</evidence>
<feature type="binding site" evidence="10">
    <location>
        <position position="144"/>
    </location>
    <ligand>
        <name>substrate</name>
    </ligand>
</feature>
<keyword evidence="7 11" id="KW-0326">Glycosidase</keyword>
<organism evidence="13 14">
    <name type="scientific">Streptomyces hundungensis</name>
    <dbReference type="NCBI Taxonomy" id="1077946"/>
    <lineage>
        <taxon>Bacteria</taxon>
        <taxon>Bacillati</taxon>
        <taxon>Actinomycetota</taxon>
        <taxon>Actinomycetes</taxon>
        <taxon>Kitasatosporales</taxon>
        <taxon>Streptomycetaceae</taxon>
        <taxon>Streptomyces</taxon>
    </lineage>
</organism>
<evidence type="ECO:0000256" key="4">
    <source>
        <dbReference type="ARBA" id="ARBA00022801"/>
    </source>
</evidence>
<evidence type="ECO:0000256" key="11">
    <source>
        <dbReference type="RuleBase" id="RU361175"/>
    </source>
</evidence>
<comment type="catalytic activity">
    <reaction evidence="1 11">
        <text>Hydrolysis of terminal, non-reducing beta-D-glucosyl residues with release of beta-D-glucose.</text>
        <dbReference type="EC" id="3.2.1.21"/>
    </reaction>
</comment>
<evidence type="ECO:0000313" key="14">
    <source>
        <dbReference type="Proteomes" id="UP000271554"/>
    </source>
</evidence>
<feature type="binding site" evidence="10">
    <location>
        <position position="188"/>
    </location>
    <ligand>
        <name>substrate</name>
    </ligand>
</feature>
<evidence type="ECO:0000256" key="2">
    <source>
        <dbReference type="ARBA" id="ARBA00010838"/>
    </source>
</evidence>
<dbReference type="GO" id="GO:0008422">
    <property type="term" value="F:beta-glucosidase activity"/>
    <property type="evidence" value="ECO:0007669"/>
    <property type="project" value="UniProtKB-EC"/>
</dbReference>
<dbReference type="Pfam" id="PF00232">
    <property type="entry name" value="Glyco_hydro_1"/>
    <property type="match status" value="1"/>
</dbReference>
<dbReference type="PANTHER" id="PTHR10353:SF36">
    <property type="entry name" value="LP05116P"/>
    <property type="match status" value="1"/>
</dbReference>
<dbReference type="PRINTS" id="PR00131">
    <property type="entry name" value="GLHYDRLASE1"/>
</dbReference>
<feature type="active site" description="Nucleophile" evidence="9">
    <location>
        <position position="383"/>
    </location>
</feature>
<evidence type="ECO:0000256" key="6">
    <source>
        <dbReference type="ARBA" id="ARBA00023277"/>
    </source>
</evidence>
<keyword evidence="8" id="KW-0624">Polysaccharide degradation</keyword>
<feature type="active site" description="Proton donor" evidence="9">
    <location>
        <position position="189"/>
    </location>
</feature>
<protein>
    <recommendedName>
        <fullName evidence="3 11">Beta-glucosidase</fullName>
        <ecNumber evidence="3 11">3.2.1.21</ecNumber>
    </recommendedName>
</protein>
<evidence type="ECO:0000256" key="3">
    <source>
        <dbReference type="ARBA" id="ARBA00012744"/>
    </source>
</evidence>
<dbReference type="AlphaFoldDB" id="A0A387HHH3"/>
<keyword evidence="6" id="KW-0119">Carbohydrate metabolism</keyword>
<dbReference type="Proteomes" id="UP000271554">
    <property type="component" value="Chromosome"/>
</dbReference>
<sequence>MKLVHFPLTGAAPEPKSSPMTPLPPLPAFPPGFLWGVSASAFQIEGAVHAGGRGPTTWDAFTREPGRIKDGSDADVATDHYHRYREDVALMAQLGVGAYRFSIAWSRVQPTGEGPANRQGLDFYDRLVDELCAAGIAPVPTLFHWDTPLALEERGGWLDRDTAHRFAAYAALVAERLGDRVPRWITLNEPAEITLLGYGLGEHAPGKRLIFDALPAAHHQLLAHGLGVEALRAAGAREIGIAASHSPVWTAGDSEEDRAAAELYDTLMNRLFADPILTGAYPEGWAELMPGPVAEDLSVISAPLDWYGINYYNPALVGAPEPDAVTSLAGIALPPDLPFGLHEIEGHDRTDFGWPVVPDGLRELLVTFRARYGDALPPVLITENGCSYGDGPDPASGGRVADTRRIAYHDGHLRALHRAMAESVDVRGYFIWSILDNFEWAEGYRQRFGLVHVDYETLTRTPKDSYAWYRDVVRAAGKGPGRADAGEEVGEGPAGEAR</sequence>
<gene>
    <name evidence="13" type="primary">bglA_1</name>
    <name evidence="13" type="ORF">DWB77_04291</name>
</gene>
<dbReference type="EMBL" id="CP032698">
    <property type="protein sequence ID" value="AYG82121.1"/>
    <property type="molecule type" value="Genomic_DNA"/>
</dbReference>
<keyword evidence="14" id="KW-1185">Reference proteome</keyword>
<dbReference type="SUPFAM" id="SSF51445">
    <property type="entry name" value="(Trans)glycosidases"/>
    <property type="match status" value="1"/>
</dbReference>
<evidence type="ECO:0000256" key="10">
    <source>
        <dbReference type="PIRSR" id="PIRSR617736-2"/>
    </source>
</evidence>
<dbReference type="Gene3D" id="3.20.20.80">
    <property type="entry name" value="Glycosidases"/>
    <property type="match status" value="1"/>
</dbReference>
<evidence type="ECO:0000256" key="7">
    <source>
        <dbReference type="ARBA" id="ARBA00023295"/>
    </source>
</evidence>
<dbReference type="EC" id="3.2.1.21" evidence="3 11"/>
<dbReference type="KEGG" id="shun:DWB77_04291"/>
<comment type="similarity">
    <text evidence="2 11">Belongs to the glycosyl hydrolase 1 family.</text>
</comment>
<keyword evidence="5" id="KW-0136">Cellulose degradation</keyword>
<dbReference type="InterPro" id="IPR033132">
    <property type="entry name" value="GH_1_N_CS"/>
</dbReference>
<evidence type="ECO:0000256" key="8">
    <source>
        <dbReference type="ARBA" id="ARBA00023326"/>
    </source>
</evidence>
<evidence type="ECO:0000313" key="13">
    <source>
        <dbReference type="EMBL" id="AYG82121.1"/>
    </source>
</evidence>
<name>A0A387HHH3_9ACTN</name>